<dbReference type="Proteomes" id="UP000572377">
    <property type="component" value="Unassembled WGS sequence"/>
</dbReference>
<gene>
    <name evidence="2" type="ORF">HMH01_17160</name>
</gene>
<proteinExistence type="predicted"/>
<comment type="caution">
    <text evidence="2">The sequence shown here is derived from an EMBL/GenBank/DDBJ whole genome shotgun (WGS) entry which is preliminary data.</text>
</comment>
<evidence type="ECO:0000313" key="2">
    <source>
        <dbReference type="EMBL" id="NNU82169.1"/>
    </source>
</evidence>
<evidence type="ECO:0000313" key="3">
    <source>
        <dbReference type="Proteomes" id="UP000572377"/>
    </source>
</evidence>
<evidence type="ECO:0000256" key="1">
    <source>
        <dbReference type="SAM" id="Phobius"/>
    </source>
</evidence>
<name>A0A849L6V5_9RHOB</name>
<keyword evidence="1" id="KW-0812">Transmembrane</keyword>
<dbReference type="EMBL" id="JABFBC010000007">
    <property type="protein sequence ID" value="NNU82169.1"/>
    <property type="molecule type" value="Genomic_DNA"/>
</dbReference>
<feature type="transmembrane region" description="Helical" evidence="1">
    <location>
        <begin position="47"/>
        <end position="68"/>
    </location>
</feature>
<sequence length="99" mass="10657">MEKLRALWMGNLPLSEAFWGWTVVGGLLVNVSTSVVFLILLTYDQPLPALAVGYGLSLPFNLMVVVGVWRSAARYDGPPLHATLARGVSVALMSVLSLT</sequence>
<feature type="transmembrane region" description="Helical" evidence="1">
    <location>
        <begin position="18"/>
        <end position="40"/>
    </location>
</feature>
<dbReference type="AlphaFoldDB" id="A0A849L6V5"/>
<keyword evidence="1" id="KW-1133">Transmembrane helix</keyword>
<reference evidence="2 3" key="1">
    <citation type="submission" date="2020-05" db="EMBL/GenBank/DDBJ databases">
        <title>Gimesia benthica sp. nov., a novel planctomycete isolated from a deep-sea water sample of the Northwest Indian Ocean.</title>
        <authorList>
            <person name="Wang J."/>
            <person name="Ruan C."/>
            <person name="Song L."/>
            <person name="Zhu Y."/>
            <person name="Li A."/>
            <person name="Zheng X."/>
            <person name="Wang L."/>
            <person name="Lu Z."/>
            <person name="Huang Y."/>
            <person name="Du W."/>
            <person name="Zhou Y."/>
            <person name="Huang L."/>
            <person name="Dai X."/>
        </authorList>
    </citation>
    <scope>NUCLEOTIDE SEQUENCE [LARGE SCALE GENOMIC DNA]</scope>
    <source>
        <strain evidence="2 3">YYQ-30</strain>
    </source>
</reference>
<accession>A0A849L6V5</accession>
<organism evidence="2 3">
    <name type="scientific">Halovulum dunhuangense</name>
    <dbReference type="NCBI Taxonomy" id="1505036"/>
    <lineage>
        <taxon>Bacteria</taxon>
        <taxon>Pseudomonadati</taxon>
        <taxon>Pseudomonadota</taxon>
        <taxon>Alphaproteobacteria</taxon>
        <taxon>Rhodobacterales</taxon>
        <taxon>Paracoccaceae</taxon>
        <taxon>Halovulum</taxon>
    </lineage>
</organism>
<keyword evidence="3" id="KW-1185">Reference proteome</keyword>
<dbReference type="RefSeq" id="WP_171327033.1">
    <property type="nucleotide sequence ID" value="NZ_JABFBC010000007.1"/>
</dbReference>
<protein>
    <submittedName>
        <fullName evidence="2">Uncharacterized protein</fullName>
    </submittedName>
</protein>
<keyword evidence="1" id="KW-0472">Membrane</keyword>